<reference evidence="8" key="1">
    <citation type="journal article" date="2019" name="Int. J. Syst. Evol. Microbiol.">
        <title>The Global Catalogue of Microorganisms (GCM) 10K type strain sequencing project: providing services to taxonomists for standard genome sequencing and annotation.</title>
        <authorList>
            <consortium name="The Broad Institute Genomics Platform"/>
            <consortium name="The Broad Institute Genome Sequencing Center for Infectious Disease"/>
            <person name="Wu L."/>
            <person name="Ma J."/>
        </authorList>
    </citation>
    <scope>NUCLEOTIDE SEQUENCE [LARGE SCALE GENOMIC DNA]</scope>
    <source>
        <strain evidence="8">CGMCC 1.12942</strain>
    </source>
</reference>
<accession>A0ABW2RQF6</accession>
<keyword evidence="8" id="KW-1185">Reference proteome</keyword>
<name>A0ABW2RQF6_9BACL</name>
<dbReference type="InterPro" id="IPR051598">
    <property type="entry name" value="TSUP/Inactive_protease-like"/>
</dbReference>
<dbReference type="PANTHER" id="PTHR43701:SF2">
    <property type="entry name" value="MEMBRANE TRANSPORTER PROTEIN YJNA-RELATED"/>
    <property type="match status" value="1"/>
</dbReference>
<feature type="transmembrane region" description="Helical" evidence="6">
    <location>
        <begin position="162"/>
        <end position="187"/>
    </location>
</feature>
<evidence type="ECO:0000313" key="7">
    <source>
        <dbReference type="EMBL" id="MFC7443242.1"/>
    </source>
</evidence>
<feature type="transmembrane region" description="Helical" evidence="6">
    <location>
        <begin position="48"/>
        <end position="69"/>
    </location>
</feature>
<dbReference type="Pfam" id="PF01925">
    <property type="entry name" value="TauE"/>
    <property type="match status" value="1"/>
</dbReference>
<keyword evidence="6" id="KW-1003">Cell membrane</keyword>
<keyword evidence="5 6" id="KW-0472">Membrane</keyword>
<organism evidence="7 8">
    <name type="scientific">Laceyella putida</name>
    <dbReference type="NCBI Taxonomy" id="110101"/>
    <lineage>
        <taxon>Bacteria</taxon>
        <taxon>Bacillati</taxon>
        <taxon>Bacillota</taxon>
        <taxon>Bacilli</taxon>
        <taxon>Bacillales</taxon>
        <taxon>Thermoactinomycetaceae</taxon>
        <taxon>Laceyella</taxon>
    </lineage>
</organism>
<keyword evidence="4 6" id="KW-1133">Transmembrane helix</keyword>
<protein>
    <recommendedName>
        <fullName evidence="6">Probable membrane transporter protein</fullName>
    </recommendedName>
</protein>
<feature type="transmembrane region" description="Helical" evidence="6">
    <location>
        <begin position="193"/>
        <end position="215"/>
    </location>
</feature>
<keyword evidence="3 6" id="KW-0812">Transmembrane</keyword>
<evidence type="ECO:0000256" key="2">
    <source>
        <dbReference type="ARBA" id="ARBA00009142"/>
    </source>
</evidence>
<dbReference type="PANTHER" id="PTHR43701">
    <property type="entry name" value="MEMBRANE TRANSPORTER PROTEIN MJ0441-RELATED"/>
    <property type="match status" value="1"/>
</dbReference>
<feature type="transmembrane region" description="Helical" evidence="6">
    <location>
        <begin position="222"/>
        <end position="243"/>
    </location>
</feature>
<comment type="similarity">
    <text evidence="2 6">Belongs to the 4-toluene sulfonate uptake permease (TSUP) (TC 2.A.102) family.</text>
</comment>
<comment type="caution">
    <text evidence="7">The sequence shown here is derived from an EMBL/GenBank/DDBJ whole genome shotgun (WGS) entry which is preliminary data.</text>
</comment>
<dbReference type="Proteomes" id="UP001596500">
    <property type="component" value="Unassembled WGS sequence"/>
</dbReference>
<dbReference type="RefSeq" id="WP_379867568.1">
    <property type="nucleotide sequence ID" value="NZ_JBHTBW010000081.1"/>
</dbReference>
<dbReference type="EMBL" id="JBHTBW010000081">
    <property type="protein sequence ID" value="MFC7443242.1"/>
    <property type="molecule type" value="Genomic_DNA"/>
</dbReference>
<proteinExistence type="inferred from homology"/>
<sequence>MEWILLFVVGFLAGTVGSLVGLGGGIIIVPALLYLAGFHPSFQGITPSVAVGTSLLLIVLTALSSTLSFLKQKRVDVKSGFTFFLACGPGAMVGASLTRLFQSDSFFVAFGCLMIFVSWLLRVKEKGATRKVRLDVMRTFTDAAGTVHEYGYHRLTALGLSFLVGVISGLFGIGGGSLLVPMMILLFRFPPHVATATSMLIIFLSSIVASVTHVVQGNIHWISALVLAPGAWVGGKIGAWISSKLSSRALLNLLRIAILVTAVRMIMDGLNLI</sequence>
<evidence type="ECO:0000313" key="8">
    <source>
        <dbReference type="Proteomes" id="UP001596500"/>
    </source>
</evidence>
<evidence type="ECO:0000256" key="6">
    <source>
        <dbReference type="RuleBase" id="RU363041"/>
    </source>
</evidence>
<feature type="transmembrane region" description="Helical" evidence="6">
    <location>
        <begin position="106"/>
        <end position="123"/>
    </location>
</feature>
<evidence type="ECO:0000256" key="5">
    <source>
        <dbReference type="ARBA" id="ARBA00023136"/>
    </source>
</evidence>
<evidence type="ECO:0000256" key="3">
    <source>
        <dbReference type="ARBA" id="ARBA00022692"/>
    </source>
</evidence>
<feature type="transmembrane region" description="Helical" evidence="6">
    <location>
        <begin position="81"/>
        <end position="100"/>
    </location>
</feature>
<dbReference type="InterPro" id="IPR002781">
    <property type="entry name" value="TM_pro_TauE-like"/>
</dbReference>
<feature type="transmembrane region" description="Helical" evidence="6">
    <location>
        <begin position="7"/>
        <end position="36"/>
    </location>
</feature>
<evidence type="ECO:0000256" key="4">
    <source>
        <dbReference type="ARBA" id="ARBA00022989"/>
    </source>
</evidence>
<evidence type="ECO:0000256" key="1">
    <source>
        <dbReference type="ARBA" id="ARBA00004141"/>
    </source>
</evidence>
<gene>
    <name evidence="7" type="ORF">ACFQNG_19425</name>
</gene>
<comment type="subcellular location">
    <subcellularLocation>
        <location evidence="6">Cell membrane</location>
        <topology evidence="6">Multi-pass membrane protein</topology>
    </subcellularLocation>
    <subcellularLocation>
        <location evidence="1">Membrane</location>
        <topology evidence="1">Multi-pass membrane protein</topology>
    </subcellularLocation>
</comment>